<gene>
    <name evidence="1" type="ORF">GMARGA_LOCUS17077</name>
</gene>
<sequence>AEKVKSSAKKYIKKTDTKVSRQQSIAQKLRGIKGSTLSRYNIVFLPERSKCDPIRKALLNDWEELGQTWLNVSILAVKCFFIFD</sequence>
<accession>A0ABN7VCH6</accession>
<organism evidence="1 2">
    <name type="scientific">Gigaspora margarita</name>
    <dbReference type="NCBI Taxonomy" id="4874"/>
    <lineage>
        <taxon>Eukaryota</taxon>
        <taxon>Fungi</taxon>
        <taxon>Fungi incertae sedis</taxon>
        <taxon>Mucoromycota</taxon>
        <taxon>Glomeromycotina</taxon>
        <taxon>Glomeromycetes</taxon>
        <taxon>Diversisporales</taxon>
        <taxon>Gigasporaceae</taxon>
        <taxon>Gigaspora</taxon>
    </lineage>
</organism>
<dbReference type="Proteomes" id="UP000789901">
    <property type="component" value="Unassembled WGS sequence"/>
</dbReference>
<feature type="non-terminal residue" evidence="1">
    <location>
        <position position="1"/>
    </location>
</feature>
<dbReference type="EMBL" id="CAJVQB010012712">
    <property type="protein sequence ID" value="CAG8757468.1"/>
    <property type="molecule type" value="Genomic_DNA"/>
</dbReference>
<evidence type="ECO:0000313" key="1">
    <source>
        <dbReference type="EMBL" id="CAG8757468.1"/>
    </source>
</evidence>
<name>A0ABN7VCH6_GIGMA</name>
<protein>
    <submittedName>
        <fullName evidence="1">45899_t:CDS:1</fullName>
    </submittedName>
</protein>
<keyword evidence="2" id="KW-1185">Reference proteome</keyword>
<proteinExistence type="predicted"/>
<evidence type="ECO:0000313" key="2">
    <source>
        <dbReference type="Proteomes" id="UP000789901"/>
    </source>
</evidence>
<comment type="caution">
    <text evidence="1">The sequence shown here is derived from an EMBL/GenBank/DDBJ whole genome shotgun (WGS) entry which is preliminary data.</text>
</comment>
<reference evidence="1 2" key="1">
    <citation type="submission" date="2021-06" db="EMBL/GenBank/DDBJ databases">
        <authorList>
            <person name="Kallberg Y."/>
            <person name="Tangrot J."/>
            <person name="Rosling A."/>
        </authorList>
    </citation>
    <scope>NUCLEOTIDE SEQUENCE [LARGE SCALE GENOMIC DNA]</scope>
    <source>
        <strain evidence="1 2">120-4 pot B 10/14</strain>
    </source>
</reference>